<dbReference type="InterPro" id="IPR041522">
    <property type="entry name" value="CdaR_GGDEF"/>
</dbReference>
<evidence type="ECO:0000256" key="2">
    <source>
        <dbReference type="ARBA" id="ARBA00023125"/>
    </source>
</evidence>
<dbReference type="GO" id="GO:0003700">
    <property type="term" value="F:DNA-binding transcription factor activity"/>
    <property type="evidence" value="ECO:0007669"/>
    <property type="project" value="InterPro"/>
</dbReference>
<keyword evidence="5" id="KW-1133">Transmembrane helix</keyword>
<keyword evidence="4" id="KW-0175">Coiled coil</keyword>
<dbReference type="GO" id="GO:0043565">
    <property type="term" value="F:sequence-specific DNA binding"/>
    <property type="evidence" value="ECO:0007669"/>
    <property type="project" value="InterPro"/>
</dbReference>
<reference evidence="7 8" key="1">
    <citation type="submission" date="2019-02" db="EMBL/GenBank/DDBJ databases">
        <title>Paenibacillus sp. nov., isolated from surface-sterilized tissue of Thalictrum simplex L.</title>
        <authorList>
            <person name="Tuo L."/>
        </authorList>
    </citation>
    <scope>NUCLEOTIDE SEQUENCE [LARGE SCALE GENOMIC DNA]</scope>
    <source>
        <strain evidence="7 8">N2SHLJ1</strain>
    </source>
</reference>
<evidence type="ECO:0000313" key="7">
    <source>
        <dbReference type="EMBL" id="TBL77250.1"/>
    </source>
</evidence>
<keyword evidence="1" id="KW-0805">Transcription regulation</keyword>
<dbReference type="RefSeq" id="WP_131014641.1">
    <property type="nucleotide sequence ID" value="NZ_SIRE01000012.1"/>
</dbReference>
<gene>
    <name evidence="7" type="ORF">EYB31_17305</name>
</gene>
<evidence type="ECO:0000256" key="1">
    <source>
        <dbReference type="ARBA" id="ARBA00023015"/>
    </source>
</evidence>
<feature type="transmembrane region" description="Helical" evidence="5">
    <location>
        <begin position="21"/>
        <end position="43"/>
    </location>
</feature>
<dbReference type="SUPFAM" id="SSF46689">
    <property type="entry name" value="Homeodomain-like"/>
    <property type="match status" value="2"/>
</dbReference>
<evidence type="ECO:0000259" key="6">
    <source>
        <dbReference type="PROSITE" id="PS01124"/>
    </source>
</evidence>
<keyword evidence="5" id="KW-0472">Membrane</keyword>
<evidence type="ECO:0000256" key="4">
    <source>
        <dbReference type="SAM" id="Coils"/>
    </source>
</evidence>
<dbReference type="InterPro" id="IPR018062">
    <property type="entry name" value="HTH_AraC-typ_CS"/>
</dbReference>
<feature type="domain" description="HTH araC/xylS-type" evidence="6">
    <location>
        <begin position="680"/>
        <end position="778"/>
    </location>
</feature>
<dbReference type="InterPro" id="IPR020449">
    <property type="entry name" value="Tscrpt_reg_AraC-type_HTH"/>
</dbReference>
<name>A0A4Q9DMV8_9BACL</name>
<dbReference type="SMART" id="SM00342">
    <property type="entry name" value="HTH_ARAC"/>
    <property type="match status" value="1"/>
</dbReference>
<evidence type="ECO:0000313" key="8">
    <source>
        <dbReference type="Proteomes" id="UP000293142"/>
    </source>
</evidence>
<dbReference type="Pfam" id="PF12833">
    <property type="entry name" value="HTH_18"/>
    <property type="match status" value="1"/>
</dbReference>
<protein>
    <submittedName>
        <fullName evidence="7">AraC family transcriptional regulator</fullName>
    </submittedName>
</protein>
<dbReference type="Pfam" id="PF17853">
    <property type="entry name" value="GGDEF_2"/>
    <property type="match status" value="1"/>
</dbReference>
<dbReference type="Gene3D" id="1.10.10.60">
    <property type="entry name" value="Homeodomain-like"/>
    <property type="match status" value="2"/>
</dbReference>
<dbReference type="PANTHER" id="PTHR43280:SF28">
    <property type="entry name" value="HTH-TYPE TRANSCRIPTIONAL ACTIVATOR RHAS"/>
    <property type="match status" value="1"/>
</dbReference>
<evidence type="ECO:0000256" key="3">
    <source>
        <dbReference type="ARBA" id="ARBA00023163"/>
    </source>
</evidence>
<keyword evidence="8" id="KW-1185">Reference proteome</keyword>
<sequence length="790" mass="88862">MFVVFKRALGSFQFRSLFIRLISYFLLLVVILAILLSMVWRSWFGQSLQEKEIDITSFDRLNSVKSFQDALLRDIDQMIVQLANMEAVQKSLDNKDASLLYPAVIQFGSDFRQRFKSSYCIQSVTIYINEGGIVQVPIVGSPSNTVIASSEMNALANIKKEDRWTLLPQNTGLSANGNSHSAGGYLVLSRAIPLVGSTVKGTVVVVFDPVALFQSPFVQESGEKIWVVPPGQDKAFETLGGSRVPEDDFKAVSRLLASGKLAFNTQIERVPYAVRISDSTLFNWNYVYAVPYDDGASWAKYLLYGVLLAALAAVGWQVTAKARQIQRYIATITAMLDKKRKKQEFVSGSAGSNEFSYVISEIHSLMEQRLLLQNRMEQTESAIKETNRQKVLLEALSEPAVDLDERLQRFAELDLEPTEFGYFVAVVRTDNYLEFTRKYSLGDQNLLRYFISKVSEELLSADYQVYGVRNNARDFTLFCNLRTKTAISVARDAAFQAVNTVTQHIHSYLNLTVSVGIGDILTDLGCISESYKQALQSLEFSFLKGAGSIIPTWHVRHNHHLAMFLYNERKSVEQEIAAAIQEGAAARAVFELNRMENILRGLDNCPPSLIQQTFLEIAMTMLHHHPGFTHEAEQQQLKDIHEHLGNPGTLAEMIEWMRQLAGRLCVPPDHDEAAKESVIAHILSYIQANHDKDISLNGIADQLQMDPSYLSRLFKQETGMNFIDYLLSLRIKHAKVLLLTTNGSVGEISQQVGYFNAASFIRIFKKFEGVTPGQYRAANTDKSLDIHEIY</sequence>
<evidence type="ECO:0000256" key="5">
    <source>
        <dbReference type="SAM" id="Phobius"/>
    </source>
</evidence>
<keyword evidence="2" id="KW-0238">DNA-binding</keyword>
<dbReference type="OrthoDB" id="2498128at2"/>
<dbReference type="InterPro" id="IPR018060">
    <property type="entry name" value="HTH_AraC"/>
</dbReference>
<dbReference type="PROSITE" id="PS00041">
    <property type="entry name" value="HTH_ARAC_FAMILY_1"/>
    <property type="match status" value="1"/>
</dbReference>
<comment type="caution">
    <text evidence="7">The sequence shown here is derived from an EMBL/GenBank/DDBJ whole genome shotgun (WGS) entry which is preliminary data.</text>
</comment>
<dbReference type="EMBL" id="SIRE01000012">
    <property type="protein sequence ID" value="TBL77250.1"/>
    <property type="molecule type" value="Genomic_DNA"/>
</dbReference>
<proteinExistence type="predicted"/>
<dbReference type="PROSITE" id="PS01124">
    <property type="entry name" value="HTH_ARAC_FAMILY_2"/>
    <property type="match status" value="1"/>
</dbReference>
<keyword evidence="5" id="KW-0812">Transmembrane</keyword>
<dbReference type="Proteomes" id="UP000293142">
    <property type="component" value="Unassembled WGS sequence"/>
</dbReference>
<accession>A0A4Q9DMV8</accession>
<keyword evidence="3" id="KW-0804">Transcription</keyword>
<dbReference type="PANTHER" id="PTHR43280">
    <property type="entry name" value="ARAC-FAMILY TRANSCRIPTIONAL REGULATOR"/>
    <property type="match status" value="1"/>
</dbReference>
<organism evidence="7 8">
    <name type="scientific">Paenibacillus thalictri</name>
    <dbReference type="NCBI Taxonomy" id="2527873"/>
    <lineage>
        <taxon>Bacteria</taxon>
        <taxon>Bacillati</taxon>
        <taxon>Bacillota</taxon>
        <taxon>Bacilli</taxon>
        <taxon>Bacillales</taxon>
        <taxon>Paenibacillaceae</taxon>
        <taxon>Paenibacillus</taxon>
    </lineage>
</organism>
<dbReference type="InterPro" id="IPR009057">
    <property type="entry name" value="Homeodomain-like_sf"/>
</dbReference>
<feature type="coiled-coil region" evidence="4">
    <location>
        <begin position="362"/>
        <end position="396"/>
    </location>
</feature>
<dbReference type="AlphaFoldDB" id="A0A4Q9DMV8"/>
<dbReference type="PRINTS" id="PR00032">
    <property type="entry name" value="HTHARAC"/>
</dbReference>